<evidence type="ECO:0000313" key="9">
    <source>
        <dbReference type="EMBL" id="MFG1370545.1"/>
    </source>
</evidence>
<dbReference type="Proteomes" id="UP001604002">
    <property type="component" value="Unassembled WGS sequence"/>
</dbReference>
<gene>
    <name evidence="9" type="ORF">V5F32_00045</name>
</gene>
<evidence type="ECO:0000256" key="3">
    <source>
        <dbReference type="ARBA" id="ARBA00022448"/>
    </source>
</evidence>
<evidence type="ECO:0000256" key="8">
    <source>
        <dbReference type="SAM" id="Phobius"/>
    </source>
</evidence>
<organism evidence="9 10">
    <name type="scientific">Xanthobacter oligotrophicus</name>
    <dbReference type="NCBI Taxonomy" id="2607286"/>
    <lineage>
        <taxon>Bacteria</taxon>
        <taxon>Pseudomonadati</taxon>
        <taxon>Pseudomonadota</taxon>
        <taxon>Alphaproteobacteria</taxon>
        <taxon>Hyphomicrobiales</taxon>
        <taxon>Xanthobacteraceae</taxon>
        <taxon>Xanthobacter</taxon>
    </lineage>
</organism>
<evidence type="ECO:0000256" key="1">
    <source>
        <dbReference type="ARBA" id="ARBA00004651"/>
    </source>
</evidence>
<sequence length="349" mass="35058">MTSPARAAGYRRLAAGPLALRFRPRAVAISAALLLVLMAAGLFALASGSLPITLSEVLAALARSGARAEVAHVVGEIRLPRVIMAILAGAALGLSGAAMQALTRNGLADPGLVGVKEGASVAVLALILAFPAVDAAWRPPVGMAGGFAVALVVTALARDLSGVRFVLVGIGVSWLLAAGLLAFITTADINDVETALVWLAGSLHAADWVLIPALAFWSGLGALVLIATARSADAALLGDGVAKGLGVRLKTMKALGLAAPVLMTAAAVSCVGSLGFVGLIAPHMARFLVGGGQAAVLTASALLGAVLVLAADTAGRLLFAPLQIPAGVVMTLAGVPLFLLLLWQRRDRL</sequence>
<proteinExistence type="inferred from homology"/>
<reference evidence="9 10" key="1">
    <citation type="submission" date="2024-02" db="EMBL/GenBank/DDBJ databases">
        <title>Expansion and revision of Xanthobacter and proposal of Roseixanthobacter gen. nov.</title>
        <authorList>
            <person name="Soltysiak M.P.M."/>
            <person name="Jalihal A."/>
            <person name="Ory A."/>
            <person name="Chrisophersen C."/>
            <person name="Lee A.D."/>
            <person name="Boulton J."/>
            <person name="Springer M."/>
        </authorList>
    </citation>
    <scope>NUCLEOTIDE SEQUENCE [LARGE SCALE GENOMIC DNA]</scope>
    <source>
        <strain evidence="9 10">23A</strain>
    </source>
</reference>
<dbReference type="Gene3D" id="1.10.3470.10">
    <property type="entry name" value="ABC transporter involved in vitamin B12 uptake, BtuC"/>
    <property type="match status" value="1"/>
</dbReference>
<feature type="transmembrane region" description="Helical" evidence="8">
    <location>
        <begin position="111"/>
        <end position="133"/>
    </location>
</feature>
<dbReference type="PANTHER" id="PTHR30472">
    <property type="entry name" value="FERRIC ENTEROBACTIN TRANSPORT SYSTEM PERMEASE PROTEIN"/>
    <property type="match status" value="1"/>
</dbReference>
<feature type="transmembrane region" description="Helical" evidence="8">
    <location>
        <begin position="165"/>
        <end position="185"/>
    </location>
</feature>
<dbReference type="PANTHER" id="PTHR30472:SF24">
    <property type="entry name" value="FERRIC ENTEROBACTIN TRANSPORT SYSTEM PERMEASE PROTEIN FEPG"/>
    <property type="match status" value="1"/>
</dbReference>
<dbReference type="InterPro" id="IPR000522">
    <property type="entry name" value="ABC_transptr_permease_BtuC"/>
</dbReference>
<comment type="subcellular location">
    <subcellularLocation>
        <location evidence="1">Cell membrane</location>
        <topology evidence="1">Multi-pass membrane protein</topology>
    </subcellularLocation>
</comment>
<evidence type="ECO:0000256" key="7">
    <source>
        <dbReference type="ARBA" id="ARBA00023136"/>
    </source>
</evidence>
<name>A0ABW6ZP92_9HYPH</name>
<feature type="transmembrane region" description="Helical" evidence="8">
    <location>
        <begin position="79"/>
        <end position="99"/>
    </location>
</feature>
<dbReference type="CDD" id="cd06550">
    <property type="entry name" value="TM_ABC_iron-siderophores_like"/>
    <property type="match status" value="1"/>
</dbReference>
<keyword evidence="7 8" id="KW-0472">Membrane</keyword>
<protein>
    <submittedName>
        <fullName evidence="9">Iron ABC transporter permease</fullName>
    </submittedName>
</protein>
<keyword evidence="4" id="KW-1003">Cell membrane</keyword>
<feature type="transmembrane region" description="Helical" evidence="8">
    <location>
        <begin position="287"/>
        <end position="310"/>
    </location>
</feature>
<accession>A0ABW6ZP92</accession>
<evidence type="ECO:0000313" key="10">
    <source>
        <dbReference type="Proteomes" id="UP001604002"/>
    </source>
</evidence>
<dbReference type="Pfam" id="PF01032">
    <property type="entry name" value="FecCD"/>
    <property type="match status" value="1"/>
</dbReference>
<evidence type="ECO:0000256" key="5">
    <source>
        <dbReference type="ARBA" id="ARBA00022692"/>
    </source>
</evidence>
<evidence type="ECO:0000256" key="6">
    <source>
        <dbReference type="ARBA" id="ARBA00022989"/>
    </source>
</evidence>
<evidence type="ECO:0000256" key="4">
    <source>
        <dbReference type="ARBA" id="ARBA00022475"/>
    </source>
</evidence>
<feature type="transmembrane region" description="Helical" evidence="8">
    <location>
        <begin position="322"/>
        <end position="343"/>
    </location>
</feature>
<keyword evidence="10" id="KW-1185">Reference proteome</keyword>
<comment type="similarity">
    <text evidence="2">Belongs to the binding-protein-dependent transport system permease family. FecCD subfamily.</text>
</comment>
<dbReference type="EMBL" id="JBAFVH010000001">
    <property type="protein sequence ID" value="MFG1370545.1"/>
    <property type="molecule type" value="Genomic_DNA"/>
</dbReference>
<dbReference type="SUPFAM" id="SSF81345">
    <property type="entry name" value="ABC transporter involved in vitamin B12 uptake, BtuC"/>
    <property type="match status" value="1"/>
</dbReference>
<keyword evidence="3" id="KW-0813">Transport</keyword>
<feature type="transmembrane region" description="Helical" evidence="8">
    <location>
        <begin position="257"/>
        <end position="281"/>
    </location>
</feature>
<keyword evidence="5 8" id="KW-0812">Transmembrane</keyword>
<evidence type="ECO:0000256" key="2">
    <source>
        <dbReference type="ARBA" id="ARBA00007935"/>
    </source>
</evidence>
<comment type="caution">
    <text evidence="9">The sequence shown here is derived from an EMBL/GenBank/DDBJ whole genome shotgun (WGS) entry which is preliminary data.</text>
</comment>
<keyword evidence="6 8" id="KW-1133">Transmembrane helix</keyword>
<dbReference type="RefSeq" id="WP_393990657.1">
    <property type="nucleotide sequence ID" value="NZ_JBAFVH010000001.1"/>
</dbReference>
<dbReference type="InterPro" id="IPR037294">
    <property type="entry name" value="ABC_BtuC-like"/>
</dbReference>
<feature type="transmembrane region" description="Helical" evidence="8">
    <location>
        <begin position="205"/>
        <end position="227"/>
    </location>
</feature>